<evidence type="ECO:0000256" key="2">
    <source>
        <dbReference type="SAM" id="MobiDB-lite"/>
    </source>
</evidence>
<dbReference type="AlphaFoldDB" id="A0A0F7SSK8"/>
<feature type="region of interest" description="Disordered" evidence="2">
    <location>
        <begin position="1"/>
        <end position="95"/>
    </location>
</feature>
<protein>
    <submittedName>
        <fullName evidence="4">UspA</fullName>
    </submittedName>
</protein>
<feature type="domain" description="UspA" evidence="3">
    <location>
        <begin position="129"/>
        <end position="273"/>
    </location>
</feature>
<feature type="compositionally biased region" description="Polar residues" evidence="2">
    <location>
        <begin position="300"/>
        <end position="312"/>
    </location>
</feature>
<feature type="compositionally biased region" description="Low complexity" evidence="2">
    <location>
        <begin position="13"/>
        <end position="25"/>
    </location>
</feature>
<evidence type="ECO:0000256" key="1">
    <source>
        <dbReference type="SAM" id="Coils"/>
    </source>
</evidence>
<dbReference type="EMBL" id="LN483142">
    <property type="protein sequence ID" value="CED83048.1"/>
    <property type="molecule type" value="Genomic_DNA"/>
</dbReference>
<dbReference type="PANTHER" id="PTHR47815:SF1">
    <property type="entry name" value="UNIVERSAL STRESS PROTEIN A FAMILY PROTEIN C25B2.10"/>
    <property type="match status" value="1"/>
</dbReference>
<evidence type="ECO:0000259" key="3">
    <source>
        <dbReference type="Pfam" id="PF00582"/>
    </source>
</evidence>
<dbReference type="Pfam" id="PF00582">
    <property type="entry name" value="Usp"/>
    <property type="match status" value="1"/>
</dbReference>
<feature type="compositionally biased region" description="Basic and acidic residues" evidence="2">
    <location>
        <begin position="280"/>
        <end position="291"/>
    </location>
</feature>
<name>A0A0F7SSK8_PHARH</name>
<proteinExistence type="predicted"/>
<organism evidence="4">
    <name type="scientific">Phaffia rhodozyma</name>
    <name type="common">Yeast</name>
    <name type="synonym">Xanthophyllomyces dendrorhous</name>
    <dbReference type="NCBI Taxonomy" id="264483"/>
    <lineage>
        <taxon>Eukaryota</taxon>
        <taxon>Fungi</taxon>
        <taxon>Dikarya</taxon>
        <taxon>Basidiomycota</taxon>
        <taxon>Agaricomycotina</taxon>
        <taxon>Tremellomycetes</taxon>
        <taxon>Cystofilobasidiales</taxon>
        <taxon>Mrakiaceae</taxon>
        <taxon>Phaffia</taxon>
    </lineage>
</organism>
<dbReference type="InterPro" id="IPR014729">
    <property type="entry name" value="Rossmann-like_a/b/a_fold"/>
</dbReference>
<feature type="coiled-coil region" evidence="1">
    <location>
        <begin position="171"/>
        <end position="198"/>
    </location>
</feature>
<feature type="compositionally biased region" description="Low complexity" evidence="2">
    <location>
        <begin position="71"/>
        <end position="80"/>
    </location>
</feature>
<dbReference type="SUPFAM" id="SSF52402">
    <property type="entry name" value="Adenine nucleotide alpha hydrolases-like"/>
    <property type="match status" value="1"/>
</dbReference>
<dbReference type="PANTHER" id="PTHR47815">
    <property type="entry name" value="UNIVERSAL STRESS PROTEIN A FAMILY PROTEIN C25B2.10"/>
    <property type="match status" value="1"/>
</dbReference>
<dbReference type="Gene3D" id="3.40.50.620">
    <property type="entry name" value="HUPs"/>
    <property type="match status" value="1"/>
</dbReference>
<reference evidence="4" key="1">
    <citation type="submission" date="2014-08" db="EMBL/GenBank/DDBJ databases">
        <authorList>
            <person name="Sharma Rahul"/>
            <person name="Thines Marco"/>
        </authorList>
    </citation>
    <scope>NUCLEOTIDE SEQUENCE</scope>
</reference>
<keyword evidence="1" id="KW-0175">Coiled coil</keyword>
<feature type="region of interest" description="Disordered" evidence="2">
    <location>
        <begin position="280"/>
        <end position="318"/>
    </location>
</feature>
<sequence>MSSPPGVLRSVLSSPTTTPSSISFSDQAPPSQLNNPSGVGTSASTVASGGTRGGTSFSDDRSNRPFKSSSRRSLSFQRSRTVSSGEGGNEKSYRNRVGFDTFDDCHDDGLFSFTLQTQSEGYHRSRESRTFLVAVSRDESGSEALDWLMENLLEDGDEMVALRVIEWDETERASSEKKEDLREEARELQRLILEKNDDGDERKISIIVEFVAGRKTESIMRLVALYRPDSLIVGTRGSRGKLAEWGAALGAPGMGSVSRYCISHSAVPVIVVRPEAKVKKSMAKREKDPKRKSYLALLGTSGTAGTNLSRSRSAGGLA</sequence>
<feature type="compositionally biased region" description="Polar residues" evidence="2">
    <location>
        <begin position="26"/>
        <end position="48"/>
    </location>
</feature>
<dbReference type="CDD" id="cd23659">
    <property type="entry name" value="USP_At3g01520-like"/>
    <property type="match status" value="1"/>
</dbReference>
<evidence type="ECO:0000313" key="4">
    <source>
        <dbReference type="EMBL" id="CED83048.1"/>
    </source>
</evidence>
<accession>A0A0F7SSK8</accession>
<dbReference type="InterPro" id="IPR006016">
    <property type="entry name" value="UspA"/>
</dbReference>